<keyword evidence="2" id="KW-0547">Nucleotide-binding</keyword>
<dbReference type="GO" id="GO:0005524">
    <property type="term" value="F:ATP binding"/>
    <property type="evidence" value="ECO:0007669"/>
    <property type="project" value="UniProtKB-KW"/>
</dbReference>
<dbReference type="PANTHER" id="PTHR43023">
    <property type="entry name" value="PROTEIN TRIGALACTOSYLDIACYLGLYCEROL 3, CHLOROPLASTIC"/>
    <property type="match status" value="1"/>
</dbReference>
<dbReference type="InterPro" id="IPR003439">
    <property type="entry name" value="ABC_transporter-like_ATP-bd"/>
</dbReference>
<evidence type="ECO:0000256" key="3">
    <source>
        <dbReference type="ARBA" id="ARBA00022840"/>
    </source>
</evidence>
<reference evidence="5" key="1">
    <citation type="journal article" date="2020" name="mSystems">
        <title>Genome- and Community-Level Interaction Insights into Carbon Utilization and Element Cycling Functions of Hydrothermarchaeota in Hydrothermal Sediment.</title>
        <authorList>
            <person name="Zhou Z."/>
            <person name="Liu Y."/>
            <person name="Xu W."/>
            <person name="Pan J."/>
            <person name="Luo Z.H."/>
            <person name="Li M."/>
        </authorList>
    </citation>
    <scope>NUCLEOTIDE SEQUENCE [LARGE SCALE GENOMIC DNA]</scope>
    <source>
        <strain evidence="5">SpSt-349</strain>
    </source>
</reference>
<evidence type="ECO:0000256" key="1">
    <source>
        <dbReference type="ARBA" id="ARBA00022448"/>
    </source>
</evidence>
<name>A0A831UE98_GEOME</name>
<evidence type="ECO:0000256" key="2">
    <source>
        <dbReference type="ARBA" id="ARBA00022741"/>
    </source>
</evidence>
<gene>
    <name evidence="5" type="ORF">ENQ87_00590</name>
</gene>
<dbReference type="SUPFAM" id="SSF52540">
    <property type="entry name" value="P-loop containing nucleoside triphosphate hydrolases"/>
    <property type="match status" value="1"/>
</dbReference>
<comment type="caution">
    <text evidence="5">The sequence shown here is derived from an EMBL/GenBank/DDBJ whole genome shotgun (WGS) entry which is preliminary data.</text>
</comment>
<keyword evidence="1" id="KW-0813">Transport</keyword>
<dbReference type="InterPro" id="IPR003593">
    <property type="entry name" value="AAA+_ATPase"/>
</dbReference>
<feature type="domain" description="ABC transporter" evidence="4">
    <location>
        <begin position="2"/>
        <end position="238"/>
    </location>
</feature>
<dbReference type="CDD" id="cd03261">
    <property type="entry name" value="ABC_Org_Solvent_Resistant"/>
    <property type="match status" value="1"/>
</dbReference>
<dbReference type="Pfam" id="PF00005">
    <property type="entry name" value="ABC_tran"/>
    <property type="match status" value="1"/>
</dbReference>
<evidence type="ECO:0000259" key="4">
    <source>
        <dbReference type="PROSITE" id="PS50893"/>
    </source>
</evidence>
<dbReference type="PANTHER" id="PTHR43023:SF6">
    <property type="entry name" value="INTERMEMBRANE PHOSPHOLIPID TRANSPORT SYSTEM ATP-BINDING PROTEIN MLAF"/>
    <property type="match status" value="1"/>
</dbReference>
<sequence length="248" mass="27855">MIRLVDVHKSFGSQVVLDGLTLEIPAGRITAVIGPSGEGKSVLLKHMIGLMRPDRGQVHVEGENITAMRRFEMNRVWEKFGMLFQNAALFDSMTVFENVAFPLEEKTRLSRAEIRDRVHDALENVGLRGIDKKYPDELSGGMKKRVGLARALLLKPRIVLFDEPTTGLDPIICRAIHQLIRETHERYGYTAVIVSHEIPEIFDISDSVAMLYKGKIIATDTPDAIQRSEHPVVRQFISGSLEGPIQFI</sequence>
<dbReference type="Gene3D" id="3.40.50.300">
    <property type="entry name" value="P-loop containing nucleotide triphosphate hydrolases"/>
    <property type="match status" value="1"/>
</dbReference>
<organism evidence="5">
    <name type="scientific">Geobacter metallireducens</name>
    <dbReference type="NCBI Taxonomy" id="28232"/>
    <lineage>
        <taxon>Bacteria</taxon>
        <taxon>Pseudomonadati</taxon>
        <taxon>Thermodesulfobacteriota</taxon>
        <taxon>Desulfuromonadia</taxon>
        <taxon>Geobacterales</taxon>
        <taxon>Geobacteraceae</taxon>
        <taxon>Geobacter</taxon>
    </lineage>
</organism>
<dbReference type="AlphaFoldDB" id="A0A831UE98"/>
<dbReference type="EMBL" id="DSOV01000002">
    <property type="protein sequence ID" value="HEN40864.1"/>
    <property type="molecule type" value="Genomic_DNA"/>
</dbReference>
<evidence type="ECO:0000313" key="5">
    <source>
        <dbReference type="EMBL" id="HEN40864.1"/>
    </source>
</evidence>
<protein>
    <submittedName>
        <fullName evidence="5">ABC transporter ATP-binding protein</fullName>
    </submittedName>
</protein>
<dbReference type="InterPro" id="IPR017871">
    <property type="entry name" value="ABC_transporter-like_CS"/>
</dbReference>
<dbReference type="InterPro" id="IPR027417">
    <property type="entry name" value="P-loop_NTPase"/>
</dbReference>
<proteinExistence type="predicted"/>
<dbReference type="GO" id="GO:0016887">
    <property type="term" value="F:ATP hydrolysis activity"/>
    <property type="evidence" value="ECO:0007669"/>
    <property type="project" value="InterPro"/>
</dbReference>
<dbReference type="SMART" id="SM00382">
    <property type="entry name" value="AAA"/>
    <property type="match status" value="1"/>
</dbReference>
<dbReference type="PROSITE" id="PS00211">
    <property type="entry name" value="ABC_TRANSPORTER_1"/>
    <property type="match status" value="1"/>
</dbReference>
<accession>A0A831UE98</accession>
<dbReference type="PROSITE" id="PS50893">
    <property type="entry name" value="ABC_TRANSPORTER_2"/>
    <property type="match status" value="1"/>
</dbReference>
<keyword evidence="3 5" id="KW-0067">ATP-binding</keyword>